<reference evidence="1" key="1">
    <citation type="submission" date="2023-03" db="EMBL/GenBank/DDBJ databases">
        <title>Electrophorus voltai genome.</title>
        <authorList>
            <person name="Bian C."/>
        </authorList>
    </citation>
    <scope>NUCLEOTIDE SEQUENCE</scope>
    <source>
        <strain evidence="1">CB-2022</strain>
        <tissue evidence="1">Muscle</tissue>
    </source>
</reference>
<sequence length="97" mass="10563">MPIVLCLCVAFEIILRSSHNLWCKSVHQLFPVGPGGNRKEDRARADGPGSHFIRLVNGNGLALLHLGSHNWSSPAAFCQDHPINPVPGDCGPYIRLV</sequence>
<dbReference type="EMBL" id="JAROKS010000017">
    <property type="protein sequence ID" value="KAK1794036.1"/>
    <property type="molecule type" value="Genomic_DNA"/>
</dbReference>
<gene>
    <name evidence="1" type="ORF">P4O66_010937</name>
</gene>
<organism evidence="1 2">
    <name type="scientific">Electrophorus voltai</name>
    <dbReference type="NCBI Taxonomy" id="2609070"/>
    <lineage>
        <taxon>Eukaryota</taxon>
        <taxon>Metazoa</taxon>
        <taxon>Chordata</taxon>
        <taxon>Craniata</taxon>
        <taxon>Vertebrata</taxon>
        <taxon>Euteleostomi</taxon>
        <taxon>Actinopterygii</taxon>
        <taxon>Neopterygii</taxon>
        <taxon>Teleostei</taxon>
        <taxon>Ostariophysi</taxon>
        <taxon>Gymnotiformes</taxon>
        <taxon>Gymnotoidei</taxon>
        <taxon>Gymnotidae</taxon>
        <taxon>Electrophorus</taxon>
    </lineage>
</organism>
<proteinExistence type="predicted"/>
<protein>
    <submittedName>
        <fullName evidence="1">Uncharacterized protein</fullName>
    </submittedName>
</protein>
<evidence type="ECO:0000313" key="2">
    <source>
        <dbReference type="Proteomes" id="UP001239994"/>
    </source>
</evidence>
<dbReference type="Proteomes" id="UP001239994">
    <property type="component" value="Unassembled WGS sequence"/>
</dbReference>
<evidence type="ECO:0000313" key="1">
    <source>
        <dbReference type="EMBL" id="KAK1794036.1"/>
    </source>
</evidence>
<dbReference type="AlphaFoldDB" id="A0AAD8Z9T3"/>
<accession>A0AAD8Z9T3</accession>
<name>A0AAD8Z9T3_9TELE</name>
<keyword evidence="2" id="KW-1185">Reference proteome</keyword>
<comment type="caution">
    <text evidence="1">The sequence shown here is derived from an EMBL/GenBank/DDBJ whole genome shotgun (WGS) entry which is preliminary data.</text>
</comment>